<gene>
    <name evidence="1" type="ORF">Bca52824_039169</name>
</gene>
<protein>
    <submittedName>
        <fullName evidence="1">Uncharacterized protein</fullName>
    </submittedName>
</protein>
<dbReference type="AlphaFoldDB" id="A0A8X7UUC0"/>
<evidence type="ECO:0000313" key="2">
    <source>
        <dbReference type="Proteomes" id="UP000886595"/>
    </source>
</evidence>
<keyword evidence="2" id="KW-1185">Reference proteome</keyword>
<dbReference type="Proteomes" id="UP000886595">
    <property type="component" value="Unassembled WGS sequence"/>
</dbReference>
<reference evidence="1 2" key="1">
    <citation type="submission" date="2020-02" db="EMBL/GenBank/DDBJ databases">
        <authorList>
            <person name="Ma Q."/>
            <person name="Huang Y."/>
            <person name="Song X."/>
            <person name="Pei D."/>
        </authorList>
    </citation>
    <scope>NUCLEOTIDE SEQUENCE [LARGE SCALE GENOMIC DNA]</scope>
    <source>
        <strain evidence="1">Sxm20200214</strain>
        <tissue evidence="1">Leaf</tissue>
    </source>
</reference>
<evidence type="ECO:0000313" key="1">
    <source>
        <dbReference type="EMBL" id="KAG2292500.1"/>
    </source>
</evidence>
<proteinExistence type="predicted"/>
<accession>A0A8X7UUC0</accession>
<dbReference type="OrthoDB" id="1931061at2759"/>
<name>A0A8X7UUC0_BRACI</name>
<dbReference type="EMBL" id="JAAMPC010000009">
    <property type="protein sequence ID" value="KAG2292500.1"/>
    <property type="molecule type" value="Genomic_DNA"/>
</dbReference>
<sequence length="71" mass="7926">MATRHASSELESRPMLKHCGVNGGPRFNPRLASRFKNRLSEGSVYTLSGFDVTRSSPKYRLSDALSRPLQC</sequence>
<comment type="caution">
    <text evidence="1">The sequence shown here is derived from an EMBL/GenBank/DDBJ whole genome shotgun (WGS) entry which is preliminary data.</text>
</comment>
<organism evidence="1 2">
    <name type="scientific">Brassica carinata</name>
    <name type="common">Ethiopian mustard</name>
    <name type="synonym">Abyssinian cabbage</name>
    <dbReference type="NCBI Taxonomy" id="52824"/>
    <lineage>
        <taxon>Eukaryota</taxon>
        <taxon>Viridiplantae</taxon>
        <taxon>Streptophyta</taxon>
        <taxon>Embryophyta</taxon>
        <taxon>Tracheophyta</taxon>
        <taxon>Spermatophyta</taxon>
        <taxon>Magnoliopsida</taxon>
        <taxon>eudicotyledons</taxon>
        <taxon>Gunneridae</taxon>
        <taxon>Pentapetalae</taxon>
        <taxon>rosids</taxon>
        <taxon>malvids</taxon>
        <taxon>Brassicales</taxon>
        <taxon>Brassicaceae</taxon>
        <taxon>Brassiceae</taxon>
        <taxon>Brassica</taxon>
    </lineage>
</organism>